<organism evidence="2 3">
    <name type="scientific">Belliella kenyensis</name>
    <dbReference type="NCBI Taxonomy" id="1472724"/>
    <lineage>
        <taxon>Bacteria</taxon>
        <taxon>Pseudomonadati</taxon>
        <taxon>Bacteroidota</taxon>
        <taxon>Cytophagia</taxon>
        <taxon>Cytophagales</taxon>
        <taxon>Cyclobacteriaceae</taxon>
        <taxon>Belliella</taxon>
    </lineage>
</organism>
<reference evidence="3" key="1">
    <citation type="journal article" date="2019" name="Int. J. Syst. Evol. Microbiol.">
        <title>The Global Catalogue of Microorganisms (GCM) 10K type strain sequencing project: providing services to taxonomists for standard genome sequencing and annotation.</title>
        <authorList>
            <consortium name="The Broad Institute Genomics Platform"/>
            <consortium name="The Broad Institute Genome Sequencing Center for Infectious Disease"/>
            <person name="Wu L."/>
            <person name="Ma J."/>
        </authorList>
    </citation>
    <scope>NUCLEOTIDE SEQUENCE [LARGE SCALE GENOMIC DNA]</scope>
    <source>
        <strain evidence="3">CECT 8551</strain>
    </source>
</reference>
<comment type="caution">
    <text evidence="2">The sequence shown here is derived from an EMBL/GenBank/DDBJ whole genome shotgun (WGS) entry which is preliminary data.</text>
</comment>
<name>A0ABV8EN29_9BACT</name>
<dbReference type="EMBL" id="JBHSAV010000030">
    <property type="protein sequence ID" value="MFC3976417.1"/>
    <property type="molecule type" value="Genomic_DNA"/>
</dbReference>
<evidence type="ECO:0000313" key="3">
    <source>
        <dbReference type="Proteomes" id="UP001595766"/>
    </source>
</evidence>
<accession>A0ABV8EN29</accession>
<dbReference type="PIRSF" id="PIRSF021308">
    <property type="entry name" value="UCP021308"/>
    <property type="match status" value="1"/>
</dbReference>
<evidence type="ECO:0000259" key="1">
    <source>
        <dbReference type="Pfam" id="PF08818"/>
    </source>
</evidence>
<keyword evidence="3" id="KW-1185">Reference proteome</keyword>
<dbReference type="InterPro" id="IPR014922">
    <property type="entry name" value="YdhG-like"/>
</dbReference>
<dbReference type="RefSeq" id="WP_241297258.1">
    <property type="nucleotide sequence ID" value="NZ_JAKZGR010000019.1"/>
</dbReference>
<gene>
    <name evidence="2" type="ORF">ACFOUP_08525</name>
</gene>
<dbReference type="SUPFAM" id="SSF159888">
    <property type="entry name" value="YdhG-like"/>
    <property type="match status" value="1"/>
</dbReference>
<dbReference type="Gene3D" id="3.90.1150.200">
    <property type="match status" value="1"/>
</dbReference>
<protein>
    <submittedName>
        <fullName evidence="2">YdeI family protein</fullName>
    </submittedName>
</protein>
<sequence>MKEEIKINPLVDKYLIDGCMRCKYGGTAHCKVLKWTSELETLRQLALETGLREEIKWGVPVYTLEGKNIITINALKDSANIGFYKGAILKDEAQILEQQGNIQAARIVRFANVGEIEKVKHVLETYIQEAISLEKQGKKVETVKNPEPIPGELSQAFEEDELFKNAFESLTLGRQRGYIIHFSQPKQSATRKSRIQKYKSQILEGIGLHDHYKK</sequence>
<proteinExistence type="predicted"/>
<dbReference type="InterPro" id="IPR016786">
    <property type="entry name" value="YdeI_bac"/>
</dbReference>
<evidence type="ECO:0000313" key="2">
    <source>
        <dbReference type="EMBL" id="MFC3976417.1"/>
    </source>
</evidence>
<dbReference type="Proteomes" id="UP001595766">
    <property type="component" value="Unassembled WGS sequence"/>
</dbReference>
<feature type="domain" description="YdhG-like" evidence="1">
    <location>
        <begin position="35"/>
        <end position="131"/>
    </location>
</feature>
<dbReference type="Pfam" id="PF08818">
    <property type="entry name" value="DUF1801"/>
    <property type="match status" value="1"/>
</dbReference>
<dbReference type="Pfam" id="PF13376">
    <property type="entry name" value="OmdA"/>
    <property type="match status" value="1"/>
</dbReference>